<protein>
    <submittedName>
        <fullName evidence="1">Uncharacterized protein</fullName>
    </submittedName>
</protein>
<evidence type="ECO:0000313" key="2">
    <source>
        <dbReference type="Proteomes" id="UP000006196"/>
    </source>
</evidence>
<evidence type="ECO:0000313" key="1">
    <source>
        <dbReference type="EMBL" id="EEI16427.1"/>
    </source>
</evidence>
<reference evidence="1" key="1">
    <citation type="submission" date="2009-01" db="EMBL/GenBank/DDBJ databases">
        <authorList>
            <person name="Qin X."/>
            <person name="Bachman B."/>
            <person name="Battles P."/>
            <person name="Bell A."/>
            <person name="Bess C."/>
            <person name="Bickham C."/>
            <person name="Chaboub L."/>
            <person name="Chen D."/>
            <person name="Coyle M."/>
            <person name="Deiros D.R."/>
            <person name="Dinh H."/>
            <person name="Forbes L."/>
            <person name="Fowler G."/>
            <person name="Francisco L."/>
            <person name="Fu Q."/>
            <person name="Gubbala S."/>
            <person name="Hale W."/>
            <person name="Han Y."/>
            <person name="Hemphill L."/>
            <person name="Highlander S.K."/>
            <person name="Hirani K."/>
            <person name="Hogues M."/>
            <person name="Jackson L."/>
            <person name="Jakkamsetti A."/>
            <person name="Javaid M."/>
            <person name="Jiang H."/>
            <person name="Korchina V."/>
            <person name="Kovar C."/>
            <person name="Lara F."/>
            <person name="Lee S."/>
            <person name="Mata R."/>
            <person name="Mathew T."/>
            <person name="Moen C."/>
            <person name="Morales K."/>
            <person name="Munidasa M."/>
            <person name="Nazareth L."/>
            <person name="Ngo R."/>
            <person name="Nguyen L."/>
            <person name="Okwuonu G."/>
            <person name="Ongeri F."/>
            <person name="Patil S."/>
            <person name="Petrosino J."/>
            <person name="Pham C."/>
            <person name="Pham P."/>
            <person name="Pu L.-L."/>
            <person name="Puazo M."/>
            <person name="Raj R."/>
            <person name="Reid J."/>
            <person name="Rouhana J."/>
            <person name="Saada N."/>
            <person name="Shang Y."/>
            <person name="Simmons D."/>
            <person name="Thornton R."/>
            <person name="Warren J."/>
            <person name="Weissenberger G."/>
            <person name="Zhang J."/>
            <person name="Zhang L."/>
            <person name="Zhou C."/>
            <person name="Zhu D."/>
            <person name="Muzny D."/>
            <person name="Worley K."/>
            <person name="Gibbs R."/>
        </authorList>
    </citation>
    <scope>NUCLEOTIDE SEQUENCE [LARGE SCALE GENOMIC DNA]</scope>
    <source>
        <strain evidence="1">DSM 44291</strain>
    </source>
</reference>
<dbReference type="HOGENOM" id="CLU_3308171_0_0_11"/>
<accession>C0XTK8</accession>
<dbReference type="Proteomes" id="UP000006196">
    <property type="component" value="Unassembled WGS sequence"/>
</dbReference>
<keyword evidence="2" id="KW-1185">Reference proteome</keyword>
<organism evidence="1 2">
    <name type="scientific">Corynebacterium lipophiloflavum (strain ATCC 700352 / DSM 44291 / CCUG 37336 / JCM 10383 / DMMZ 1944)</name>
    <dbReference type="NCBI Taxonomy" id="525263"/>
    <lineage>
        <taxon>Bacteria</taxon>
        <taxon>Bacillati</taxon>
        <taxon>Actinomycetota</taxon>
        <taxon>Actinomycetes</taxon>
        <taxon>Mycobacteriales</taxon>
        <taxon>Corynebacteriaceae</taxon>
        <taxon>Corynebacterium</taxon>
    </lineage>
</organism>
<proteinExistence type="predicted"/>
<comment type="caution">
    <text evidence="1">The sequence shown here is derived from an EMBL/GenBank/DDBJ whole genome shotgun (WGS) entry which is preliminary data.</text>
</comment>
<dbReference type="EMBL" id="ACHJ01000144">
    <property type="protein sequence ID" value="EEI16427.1"/>
    <property type="molecule type" value="Genomic_DNA"/>
</dbReference>
<dbReference type="STRING" id="525263.HMPREF0298_1778"/>
<sequence length="39" mass="3924">MTFTVSSEIVSKLLPVAVLVISDSTLSVAGVTSSSGSPR</sequence>
<name>C0XTK8_CORLD</name>
<gene>
    <name evidence="1" type="ORF">HMPREF0298_1778</name>
</gene>
<dbReference type="AlphaFoldDB" id="C0XTK8"/>